<accession>A0ABP1PVT1</accession>
<evidence type="ECO:0008006" key="3">
    <source>
        <dbReference type="Google" id="ProtNLM"/>
    </source>
</evidence>
<evidence type="ECO:0000313" key="1">
    <source>
        <dbReference type="EMBL" id="CAL8079266.1"/>
    </source>
</evidence>
<reference evidence="1 2" key="1">
    <citation type="submission" date="2024-08" db="EMBL/GenBank/DDBJ databases">
        <authorList>
            <person name="Cucini C."/>
            <person name="Frati F."/>
        </authorList>
    </citation>
    <scope>NUCLEOTIDE SEQUENCE [LARGE SCALE GENOMIC DNA]</scope>
</reference>
<comment type="caution">
    <text evidence="1">The sequence shown here is derived from an EMBL/GenBank/DDBJ whole genome shotgun (WGS) entry which is preliminary data.</text>
</comment>
<dbReference type="Gene3D" id="3.90.70.10">
    <property type="entry name" value="Cysteine proteinases"/>
    <property type="match status" value="1"/>
</dbReference>
<sequence>MHMDELNLLTEEILHNVPHIQQKYDWDCGIACVSMAVSNRISPSNLEETIRKLQTEPNEGFGQRPWTIDLCHILSSLNVPHEYFTTSIDVNPNLKRLPYYTNSLKKDGSRVSNLLSNSRLQESIHKESLNNHRFVYHLKNGPMIVLVDGNKLKCMRCQIKSNWAIKSCWNGNATGKFVGHYIVVVGYSPKSNQIYFRDPSLTDQICAISFQAFNEARLAMGTDEDIILIHSQTTEIPNASGENERKKPEGPIPN</sequence>
<dbReference type="EMBL" id="CAXLJM020000013">
    <property type="protein sequence ID" value="CAL8079266.1"/>
    <property type="molecule type" value="Genomic_DNA"/>
</dbReference>
<dbReference type="InterPro" id="IPR018616">
    <property type="entry name" value="GUCD1"/>
</dbReference>
<evidence type="ECO:0000313" key="2">
    <source>
        <dbReference type="Proteomes" id="UP001642540"/>
    </source>
</evidence>
<organism evidence="1 2">
    <name type="scientific">Orchesella dallaii</name>
    <dbReference type="NCBI Taxonomy" id="48710"/>
    <lineage>
        <taxon>Eukaryota</taxon>
        <taxon>Metazoa</taxon>
        <taxon>Ecdysozoa</taxon>
        <taxon>Arthropoda</taxon>
        <taxon>Hexapoda</taxon>
        <taxon>Collembola</taxon>
        <taxon>Entomobryomorpha</taxon>
        <taxon>Entomobryoidea</taxon>
        <taxon>Orchesellidae</taxon>
        <taxon>Orchesellinae</taxon>
        <taxon>Orchesella</taxon>
    </lineage>
</organism>
<dbReference type="Pfam" id="PF09778">
    <property type="entry name" value="Guanylate_cyc_2"/>
    <property type="match status" value="1"/>
</dbReference>
<keyword evidence="2" id="KW-1185">Reference proteome</keyword>
<gene>
    <name evidence="1" type="ORF">ODALV1_LOCUS4324</name>
</gene>
<dbReference type="Proteomes" id="UP001642540">
    <property type="component" value="Unassembled WGS sequence"/>
</dbReference>
<name>A0ABP1PVT1_9HEXA</name>
<dbReference type="PANTHER" id="PTHR31400:SF1">
    <property type="entry name" value="PROTEIN GUCD1"/>
    <property type="match status" value="1"/>
</dbReference>
<proteinExistence type="predicted"/>
<protein>
    <recommendedName>
        <fullName evidence="3">Protein GUCD1</fullName>
    </recommendedName>
</protein>
<dbReference type="PANTHER" id="PTHR31400">
    <property type="entry name" value="GUANYLYL CYCLASE DOMAIN CONTAINING PROTEIN 1 GUCD1"/>
    <property type="match status" value="1"/>
</dbReference>